<name>A0A929B6J4_9PSEU</name>
<accession>A0A929B6J4</accession>
<evidence type="ECO:0000313" key="1">
    <source>
        <dbReference type="EMBL" id="MBE9374159.1"/>
    </source>
</evidence>
<dbReference type="EMBL" id="JADEYC010000009">
    <property type="protein sequence ID" value="MBE9374159.1"/>
    <property type="molecule type" value="Genomic_DNA"/>
</dbReference>
<dbReference type="InterPro" id="IPR011010">
    <property type="entry name" value="DNA_brk_join_enz"/>
</dbReference>
<gene>
    <name evidence="1" type="ORF">IQ251_06820</name>
</gene>
<dbReference type="RefSeq" id="WP_193927587.1">
    <property type="nucleotide sequence ID" value="NZ_JADEYC010000009.1"/>
</dbReference>
<dbReference type="AlphaFoldDB" id="A0A929B6J4"/>
<evidence type="ECO:0008006" key="3">
    <source>
        <dbReference type="Google" id="ProtNLM"/>
    </source>
</evidence>
<reference evidence="1" key="1">
    <citation type="submission" date="2020-10" db="EMBL/GenBank/DDBJ databases">
        <title>Diversity and distribution of actinomycetes associated with coral in the coast of Hainan.</title>
        <authorList>
            <person name="Li F."/>
        </authorList>
    </citation>
    <scope>NUCLEOTIDE SEQUENCE</scope>
    <source>
        <strain evidence="1">HNM0983</strain>
    </source>
</reference>
<keyword evidence="2" id="KW-1185">Reference proteome</keyword>
<dbReference type="GO" id="GO:0003677">
    <property type="term" value="F:DNA binding"/>
    <property type="evidence" value="ECO:0007669"/>
    <property type="project" value="InterPro"/>
</dbReference>
<protein>
    <recommendedName>
        <fullName evidence="3">Tyr recombinase domain-containing protein</fullName>
    </recommendedName>
</protein>
<dbReference type="SUPFAM" id="SSF56349">
    <property type="entry name" value="DNA breaking-rejoining enzymes"/>
    <property type="match status" value="1"/>
</dbReference>
<organism evidence="1 2">
    <name type="scientific">Saccharopolyspora montiporae</name>
    <dbReference type="NCBI Taxonomy" id="2781240"/>
    <lineage>
        <taxon>Bacteria</taxon>
        <taxon>Bacillati</taxon>
        <taxon>Actinomycetota</taxon>
        <taxon>Actinomycetes</taxon>
        <taxon>Pseudonocardiales</taxon>
        <taxon>Pseudonocardiaceae</taxon>
        <taxon>Saccharopolyspora</taxon>
    </lineage>
</organism>
<sequence length="46" mass="4721">MRHGAATLSLLTGNDLKVTQAMLDHSTLAVTADILDGATRGRPGSS</sequence>
<proteinExistence type="predicted"/>
<dbReference type="Proteomes" id="UP000598360">
    <property type="component" value="Unassembled WGS sequence"/>
</dbReference>
<evidence type="ECO:0000313" key="2">
    <source>
        <dbReference type="Proteomes" id="UP000598360"/>
    </source>
</evidence>
<comment type="caution">
    <text evidence="1">The sequence shown here is derived from an EMBL/GenBank/DDBJ whole genome shotgun (WGS) entry which is preliminary data.</text>
</comment>